<evidence type="ECO:0000313" key="1">
    <source>
        <dbReference type="EMBL" id="CAJ1978520.1"/>
    </source>
</evidence>
<gene>
    <name evidence="1" type="ORF">AYBTSS11_LOCUS30715</name>
</gene>
<dbReference type="EMBL" id="OY731408">
    <property type="protein sequence ID" value="CAJ1978520.1"/>
    <property type="molecule type" value="Genomic_DNA"/>
</dbReference>
<reference evidence="1" key="1">
    <citation type="submission" date="2023-10" db="EMBL/GenBank/DDBJ databases">
        <authorList>
            <person name="Domelevo Entfellner J.-B."/>
        </authorList>
    </citation>
    <scope>NUCLEOTIDE SEQUENCE</scope>
</reference>
<name>A0AA86W5V7_9FABA</name>
<accession>A0AA86W5V7</accession>
<keyword evidence="2" id="KW-1185">Reference proteome</keyword>
<organism evidence="1 2">
    <name type="scientific">Sphenostylis stenocarpa</name>
    <dbReference type="NCBI Taxonomy" id="92480"/>
    <lineage>
        <taxon>Eukaryota</taxon>
        <taxon>Viridiplantae</taxon>
        <taxon>Streptophyta</taxon>
        <taxon>Embryophyta</taxon>
        <taxon>Tracheophyta</taxon>
        <taxon>Spermatophyta</taxon>
        <taxon>Magnoliopsida</taxon>
        <taxon>eudicotyledons</taxon>
        <taxon>Gunneridae</taxon>
        <taxon>Pentapetalae</taxon>
        <taxon>rosids</taxon>
        <taxon>fabids</taxon>
        <taxon>Fabales</taxon>
        <taxon>Fabaceae</taxon>
        <taxon>Papilionoideae</taxon>
        <taxon>50 kb inversion clade</taxon>
        <taxon>NPAAA clade</taxon>
        <taxon>indigoferoid/millettioid clade</taxon>
        <taxon>Phaseoleae</taxon>
        <taxon>Sphenostylis</taxon>
    </lineage>
</organism>
<dbReference type="Proteomes" id="UP001189624">
    <property type="component" value="Chromosome 11"/>
</dbReference>
<proteinExistence type="predicted"/>
<evidence type="ECO:0000313" key="2">
    <source>
        <dbReference type="Proteomes" id="UP001189624"/>
    </source>
</evidence>
<sequence length="111" mass="12346">MAMKKWHILLQSSPGQIMQMTTIAIIVMSWTLYDRAVVEVPPVRMKSTMKLAGLRLDVSASASMSAHSSDASIFFSRLRSVPFSDMFSRAWFTLRSSGEPIGNTCKDIATE</sequence>
<dbReference type="AlphaFoldDB" id="A0AA86W5V7"/>
<dbReference type="Gramene" id="rna-AYBTSS11_LOCUS30715">
    <property type="protein sequence ID" value="CAJ1978520.1"/>
    <property type="gene ID" value="gene-AYBTSS11_LOCUS30715"/>
</dbReference>
<protein>
    <submittedName>
        <fullName evidence="1">Uncharacterized protein</fullName>
    </submittedName>
</protein>